<accession>A0AAE0BT75</accession>
<evidence type="ECO:0000256" key="1">
    <source>
        <dbReference type="SAM" id="MobiDB-lite"/>
    </source>
</evidence>
<gene>
    <name evidence="2" type="ORF">CYMTET_47940</name>
</gene>
<dbReference type="EMBL" id="LGRX02033186">
    <property type="protein sequence ID" value="KAK3242368.1"/>
    <property type="molecule type" value="Genomic_DNA"/>
</dbReference>
<organism evidence="2 3">
    <name type="scientific">Cymbomonas tetramitiformis</name>
    <dbReference type="NCBI Taxonomy" id="36881"/>
    <lineage>
        <taxon>Eukaryota</taxon>
        <taxon>Viridiplantae</taxon>
        <taxon>Chlorophyta</taxon>
        <taxon>Pyramimonadophyceae</taxon>
        <taxon>Pyramimonadales</taxon>
        <taxon>Pyramimonadaceae</taxon>
        <taxon>Cymbomonas</taxon>
    </lineage>
</organism>
<comment type="caution">
    <text evidence="2">The sequence shown here is derived from an EMBL/GenBank/DDBJ whole genome shotgun (WGS) entry which is preliminary data.</text>
</comment>
<protein>
    <submittedName>
        <fullName evidence="2">Uncharacterized protein</fullName>
    </submittedName>
</protein>
<keyword evidence="3" id="KW-1185">Reference proteome</keyword>
<sequence>MSERECSGSELLRFVCESMLSQSARPKNISPDVRTYVFHEYNILGDTLDIKLYVDNEAIERDDGSVSTEDEWERISMSDASEDEESEDDEANLFARKRKRDLPSSSRI</sequence>
<dbReference type="Proteomes" id="UP001190700">
    <property type="component" value="Unassembled WGS sequence"/>
</dbReference>
<reference evidence="2 3" key="1">
    <citation type="journal article" date="2015" name="Genome Biol. Evol.">
        <title>Comparative Genomics of a Bacterivorous Green Alga Reveals Evolutionary Causalities and Consequences of Phago-Mixotrophic Mode of Nutrition.</title>
        <authorList>
            <person name="Burns J.A."/>
            <person name="Paasch A."/>
            <person name="Narechania A."/>
            <person name="Kim E."/>
        </authorList>
    </citation>
    <scope>NUCLEOTIDE SEQUENCE [LARGE SCALE GENOMIC DNA]</scope>
    <source>
        <strain evidence="2 3">PLY_AMNH</strain>
    </source>
</reference>
<evidence type="ECO:0000313" key="3">
    <source>
        <dbReference type="Proteomes" id="UP001190700"/>
    </source>
</evidence>
<proteinExistence type="predicted"/>
<evidence type="ECO:0000313" key="2">
    <source>
        <dbReference type="EMBL" id="KAK3242368.1"/>
    </source>
</evidence>
<feature type="compositionally biased region" description="Acidic residues" evidence="1">
    <location>
        <begin position="80"/>
        <end position="91"/>
    </location>
</feature>
<dbReference type="AlphaFoldDB" id="A0AAE0BT75"/>
<name>A0AAE0BT75_9CHLO</name>
<feature type="region of interest" description="Disordered" evidence="1">
    <location>
        <begin position="62"/>
        <end position="108"/>
    </location>
</feature>